<protein>
    <submittedName>
        <fullName evidence="13">Flagellar L-ring protein FlgH</fullName>
    </submittedName>
</protein>
<dbReference type="EMBL" id="JACHHZ010000001">
    <property type="protein sequence ID" value="MBB6091166.1"/>
    <property type="molecule type" value="Genomic_DNA"/>
</dbReference>
<evidence type="ECO:0000256" key="10">
    <source>
        <dbReference type="ARBA" id="ARBA00023143"/>
    </source>
</evidence>
<evidence type="ECO:0000313" key="13">
    <source>
        <dbReference type="EMBL" id="MBB6091166.1"/>
    </source>
</evidence>
<keyword evidence="12" id="KW-0449">Lipoprotein</keyword>
<dbReference type="RefSeq" id="WP_184328982.1">
    <property type="nucleotide sequence ID" value="NZ_JACHHZ010000001.1"/>
</dbReference>
<evidence type="ECO:0000256" key="11">
    <source>
        <dbReference type="ARBA" id="ARBA00023237"/>
    </source>
</evidence>
<sequence>MRAGRCIPHAVSVLIALLAAKVGTAQQQETDSLLDAASYRSLAAEIKAFRIGDVLTIIVQEAASASSSADLRGERNFSVGAQIDSTMGGEHLARAGTDTASDGAGRTQRSGRLLAQLSVTVTGVTPAGDLQVSGAQRLKINGEEQVIALQGVVRPRDVAADNTVLSSRVAQAQIEFDGEGFVTEQSRPGWLARFFSLLGF</sequence>
<evidence type="ECO:0000256" key="4">
    <source>
        <dbReference type="ARBA" id="ARBA00004635"/>
    </source>
</evidence>
<evidence type="ECO:0000256" key="12">
    <source>
        <dbReference type="ARBA" id="ARBA00023288"/>
    </source>
</evidence>
<comment type="function">
    <text evidence="1">Assembles around the rod to form the L-ring and probably protects the motor/basal body from shearing forces during rotation.</text>
</comment>
<keyword evidence="13" id="KW-0969">Cilium</keyword>
<dbReference type="PANTHER" id="PTHR34933:SF1">
    <property type="entry name" value="FLAGELLAR L-RING PROTEIN"/>
    <property type="match status" value="1"/>
</dbReference>
<keyword evidence="10" id="KW-0975">Bacterial flagellum</keyword>
<dbReference type="Proteomes" id="UP000588068">
    <property type="component" value="Unassembled WGS sequence"/>
</dbReference>
<dbReference type="InterPro" id="IPR000527">
    <property type="entry name" value="Flag_Lring"/>
</dbReference>
<evidence type="ECO:0000256" key="5">
    <source>
        <dbReference type="ARBA" id="ARBA00006929"/>
    </source>
</evidence>
<proteinExistence type="inferred from homology"/>
<organism evidence="13 14">
    <name type="scientific">Povalibacter uvarum</name>
    <dbReference type="NCBI Taxonomy" id="732238"/>
    <lineage>
        <taxon>Bacteria</taxon>
        <taxon>Pseudomonadati</taxon>
        <taxon>Pseudomonadota</taxon>
        <taxon>Gammaproteobacteria</taxon>
        <taxon>Steroidobacterales</taxon>
        <taxon>Steroidobacteraceae</taxon>
        <taxon>Povalibacter</taxon>
    </lineage>
</organism>
<name>A0A841HEI1_9GAMM</name>
<dbReference type="GO" id="GO:0009427">
    <property type="term" value="C:bacterial-type flagellum basal body, distal rod, L ring"/>
    <property type="evidence" value="ECO:0007669"/>
    <property type="project" value="InterPro"/>
</dbReference>
<keyword evidence="14" id="KW-1185">Reference proteome</keyword>
<evidence type="ECO:0000256" key="9">
    <source>
        <dbReference type="ARBA" id="ARBA00023139"/>
    </source>
</evidence>
<dbReference type="GO" id="GO:0009279">
    <property type="term" value="C:cell outer membrane"/>
    <property type="evidence" value="ECO:0007669"/>
    <property type="project" value="UniProtKB-SubCell"/>
</dbReference>
<evidence type="ECO:0000256" key="1">
    <source>
        <dbReference type="ARBA" id="ARBA00002591"/>
    </source>
</evidence>
<reference evidence="13 14" key="1">
    <citation type="submission" date="2020-08" db="EMBL/GenBank/DDBJ databases">
        <title>Genomic Encyclopedia of Type Strains, Phase IV (KMG-IV): sequencing the most valuable type-strain genomes for metagenomic binning, comparative biology and taxonomic classification.</title>
        <authorList>
            <person name="Goeker M."/>
        </authorList>
    </citation>
    <scope>NUCLEOTIDE SEQUENCE [LARGE SCALE GENOMIC DNA]</scope>
    <source>
        <strain evidence="13 14">DSM 26723</strain>
    </source>
</reference>
<comment type="similarity">
    <text evidence="5">Belongs to the FlgH family.</text>
</comment>
<evidence type="ECO:0000256" key="6">
    <source>
        <dbReference type="ARBA" id="ARBA00011439"/>
    </source>
</evidence>
<dbReference type="AlphaFoldDB" id="A0A841HEI1"/>
<keyword evidence="11" id="KW-0998">Cell outer membrane</keyword>
<dbReference type="GO" id="GO:0071973">
    <property type="term" value="P:bacterial-type flagellum-dependent cell motility"/>
    <property type="evidence" value="ECO:0007669"/>
    <property type="project" value="InterPro"/>
</dbReference>
<evidence type="ECO:0000313" key="14">
    <source>
        <dbReference type="Proteomes" id="UP000588068"/>
    </source>
</evidence>
<dbReference type="PRINTS" id="PR01008">
    <property type="entry name" value="FLGLRINGFLGH"/>
</dbReference>
<evidence type="ECO:0000256" key="2">
    <source>
        <dbReference type="ARBA" id="ARBA00004117"/>
    </source>
</evidence>
<comment type="caution">
    <text evidence="13">The sequence shown here is derived from an EMBL/GenBank/DDBJ whole genome shotgun (WGS) entry which is preliminary data.</text>
</comment>
<dbReference type="PANTHER" id="PTHR34933">
    <property type="entry name" value="FLAGELLAR L-RING PROTEIN"/>
    <property type="match status" value="1"/>
</dbReference>
<keyword evidence="13" id="KW-0282">Flagellum</keyword>
<dbReference type="Pfam" id="PF02107">
    <property type="entry name" value="FlgH"/>
    <property type="match status" value="1"/>
</dbReference>
<keyword evidence="13" id="KW-0966">Cell projection</keyword>
<keyword evidence="9" id="KW-0564">Palmitate</keyword>
<comment type="subunit">
    <text evidence="6">The basal body constitutes a major portion of the flagellar organelle and consists of four rings (L,P,S, and M) mounted on a central rod.</text>
</comment>
<evidence type="ECO:0000256" key="7">
    <source>
        <dbReference type="ARBA" id="ARBA00022729"/>
    </source>
</evidence>
<dbReference type="GO" id="GO:0003774">
    <property type="term" value="F:cytoskeletal motor activity"/>
    <property type="evidence" value="ECO:0007669"/>
    <property type="project" value="InterPro"/>
</dbReference>
<keyword evidence="7" id="KW-0732">Signal</keyword>
<accession>A0A841HEI1</accession>
<comment type="subcellular location">
    <subcellularLocation>
        <location evidence="2">Bacterial flagellum basal body</location>
    </subcellularLocation>
    <subcellularLocation>
        <location evidence="3">Cell outer membrane</location>
    </subcellularLocation>
    <subcellularLocation>
        <location evidence="4">Membrane</location>
        <topology evidence="4">Lipid-anchor</topology>
    </subcellularLocation>
</comment>
<evidence type="ECO:0000256" key="8">
    <source>
        <dbReference type="ARBA" id="ARBA00023136"/>
    </source>
</evidence>
<evidence type="ECO:0000256" key="3">
    <source>
        <dbReference type="ARBA" id="ARBA00004442"/>
    </source>
</evidence>
<gene>
    <name evidence="13" type="ORF">HNQ60_000012</name>
</gene>
<keyword evidence="8" id="KW-0472">Membrane</keyword>